<dbReference type="InterPro" id="IPR036770">
    <property type="entry name" value="Ankyrin_rpt-contain_sf"/>
</dbReference>
<dbReference type="InterPro" id="IPR002110">
    <property type="entry name" value="Ankyrin_rpt"/>
</dbReference>
<comment type="caution">
    <text evidence="5">The sequence shown here is derived from an EMBL/GenBank/DDBJ whole genome shotgun (WGS) entry which is preliminary data.</text>
</comment>
<proteinExistence type="predicted"/>
<dbReference type="AlphaFoldDB" id="A0A0F3MI43"/>
<dbReference type="PROSITE" id="PS50088">
    <property type="entry name" value="ANK_REPEAT"/>
    <property type="match status" value="6"/>
</dbReference>
<dbReference type="SMART" id="SM00248">
    <property type="entry name" value="ANK"/>
    <property type="match status" value="11"/>
</dbReference>
<dbReference type="PROSITE" id="PS50297">
    <property type="entry name" value="ANK_REP_REGION"/>
    <property type="match status" value="4"/>
</dbReference>
<sequence length="462" mass="51241">MLKANFHNAIKKNNLEKVQYFSNRDSTIINEKDKDGCTALLIALKYSNVEIAKILLNNIATDINAIDTKNNTALHYAINCNDNFKELEIVKLLLERGADPNAKDCRGNTPFYYAVVAWEAQYHDPLAEALNYVKTDNYAYYKSHMETFLEYGANIFSKNIYQETPFAYALEYNRKEAIDIMLKHTKAKVLHIAVAHCDLNAVKNLLESKVSVNEKLDNGMTPLHIAACSGNRNLKIMKILLQNIADVADVNAQNDSGDTPLHIAVHVFKKNSSNIKALFQKDDLAAIKLLLKYGANPDKKDNDGNTSACIAIMLNKPEVASFLFNQHKANIHESDNDGDTILHKAVVINSTKAVEFCITKGANVNATNHHGESPLHKAAMLNYIECIQVLTQNGADVNQTDNSSRSPAYYAIRSGSSQDVIKLLVDNNNSVEEADNDQSLNAIDSSVSGNTDNNNTEQCLVM</sequence>
<feature type="repeat" description="ANK" evidence="3">
    <location>
        <begin position="403"/>
        <end position="436"/>
    </location>
</feature>
<keyword evidence="1" id="KW-0677">Repeat</keyword>
<feature type="repeat" description="ANK" evidence="3">
    <location>
        <begin position="370"/>
        <end position="402"/>
    </location>
</feature>
<dbReference type="PANTHER" id="PTHR24178">
    <property type="entry name" value="MOLTING PROTEIN MLT-4"/>
    <property type="match status" value="1"/>
</dbReference>
<dbReference type="Pfam" id="PF12796">
    <property type="entry name" value="Ank_2"/>
    <property type="match status" value="3"/>
</dbReference>
<feature type="repeat" description="ANK" evidence="3">
    <location>
        <begin position="337"/>
        <end position="369"/>
    </location>
</feature>
<name>A0A0F3MI43_9RICK</name>
<evidence type="ECO:0000256" key="1">
    <source>
        <dbReference type="ARBA" id="ARBA00022737"/>
    </source>
</evidence>
<dbReference type="STRING" id="1359168.OCHUTO_0885"/>
<keyword evidence="6" id="KW-1185">Reference proteome</keyword>
<evidence type="ECO:0000256" key="2">
    <source>
        <dbReference type="ARBA" id="ARBA00023043"/>
    </source>
</evidence>
<feature type="repeat" description="ANK" evidence="3">
    <location>
        <begin position="69"/>
        <end position="105"/>
    </location>
</feature>
<dbReference type="PANTHER" id="PTHR24178:SF41">
    <property type="entry name" value="ANKYRIN-2 ISOFORM X1"/>
    <property type="match status" value="1"/>
</dbReference>
<reference evidence="5 6" key="1">
    <citation type="submission" date="2015-02" db="EMBL/GenBank/DDBJ databases">
        <title>Genome Sequencing of Rickettsiales.</title>
        <authorList>
            <person name="Daugherty S.C."/>
            <person name="Su Q."/>
            <person name="Abolude K."/>
            <person name="Beier-Sexton M."/>
            <person name="Carlyon J.A."/>
            <person name="Carter R."/>
            <person name="Day N.P."/>
            <person name="Dumler S.J."/>
            <person name="Dyachenko V."/>
            <person name="Godinez A."/>
            <person name="Kurtti T.J."/>
            <person name="Lichay M."/>
            <person name="Mullins K.E."/>
            <person name="Ott S."/>
            <person name="Pappas-Brown V."/>
            <person name="Paris D.H."/>
            <person name="Patel P."/>
            <person name="Richards A.L."/>
            <person name="Sadzewicz L."/>
            <person name="Sears K."/>
            <person name="Seidman D."/>
            <person name="Sengamalay N."/>
            <person name="Stenos J."/>
            <person name="Tallon L.J."/>
            <person name="Vincent G."/>
            <person name="Fraser C.M."/>
            <person name="Munderloh U."/>
            <person name="Dunning-Hotopp J.C."/>
        </authorList>
    </citation>
    <scope>NUCLEOTIDE SEQUENCE [LARGE SCALE GENOMIC DNA]</scope>
    <source>
        <strain evidence="5 6">Fuller</strain>
    </source>
</reference>
<dbReference type="Gene3D" id="1.25.40.20">
    <property type="entry name" value="Ankyrin repeat-containing domain"/>
    <property type="match status" value="3"/>
</dbReference>
<dbReference type="PRINTS" id="PR01415">
    <property type="entry name" value="ANKYRIN"/>
</dbReference>
<dbReference type="SUPFAM" id="SSF48403">
    <property type="entry name" value="Ankyrin repeat"/>
    <property type="match status" value="2"/>
</dbReference>
<evidence type="ECO:0000256" key="3">
    <source>
        <dbReference type="PROSITE-ProRule" id="PRU00023"/>
    </source>
</evidence>
<protein>
    <submittedName>
        <fullName evidence="5">Ankyrin repeat family protein</fullName>
    </submittedName>
</protein>
<accession>A0A0F3MI43</accession>
<keyword evidence="2 3" id="KW-0040">ANK repeat</keyword>
<feature type="repeat" description="ANK" evidence="3">
    <location>
        <begin position="256"/>
        <end position="302"/>
    </location>
</feature>
<evidence type="ECO:0000256" key="4">
    <source>
        <dbReference type="SAM" id="MobiDB-lite"/>
    </source>
</evidence>
<dbReference type="OrthoDB" id="7837736at2"/>
<evidence type="ECO:0000313" key="5">
    <source>
        <dbReference type="EMBL" id="KJV55326.1"/>
    </source>
</evidence>
<dbReference type="Proteomes" id="UP000033616">
    <property type="component" value="Unassembled WGS sequence"/>
</dbReference>
<dbReference type="PATRIC" id="fig|1359168.3.peg.612"/>
<feature type="repeat" description="ANK" evidence="3">
    <location>
        <begin position="218"/>
        <end position="252"/>
    </location>
</feature>
<gene>
    <name evidence="5" type="ORF">OCHUTO_0885</name>
</gene>
<feature type="region of interest" description="Disordered" evidence="4">
    <location>
        <begin position="441"/>
        <end position="462"/>
    </location>
</feature>
<organism evidence="5 6">
    <name type="scientific">Orientia chuto str. Dubai</name>
    <dbReference type="NCBI Taxonomy" id="1359168"/>
    <lineage>
        <taxon>Bacteria</taxon>
        <taxon>Pseudomonadati</taxon>
        <taxon>Pseudomonadota</taxon>
        <taxon>Alphaproteobacteria</taxon>
        <taxon>Rickettsiales</taxon>
        <taxon>Rickettsiaceae</taxon>
        <taxon>Rickettsieae</taxon>
        <taxon>Orientia</taxon>
    </lineage>
</organism>
<dbReference type="RefSeq" id="WP_045797485.1">
    <property type="nucleotide sequence ID" value="NZ_LANP01000024.1"/>
</dbReference>
<dbReference type="EMBL" id="LANP01000024">
    <property type="protein sequence ID" value="KJV55326.1"/>
    <property type="molecule type" value="Genomic_DNA"/>
</dbReference>
<evidence type="ECO:0000313" key="6">
    <source>
        <dbReference type="Proteomes" id="UP000033616"/>
    </source>
</evidence>